<keyword evidence="4" id="KW-1185">Reference proteome</keyword>
<organism evidence="3 4">
    <name type="scientific">Krasilnikoviella flava</name>
    <dbReference type="NCBI Taxonomy" id="526729"/>
    <lineage>
        <taxon>Bacteria</taxon>
        <taxon>Bacillati</taxon>
        <taxon>Actinomycetota</taxon>
        <taxon>Actinomycetes</taxon>
        <taxon>Micrococcales</taxon>
        <taxon>Promicromonosporaceae</taxon>
        <taxon>Krasilnikoviella</taxon>
    </lineage>
</organism>
<dbReference type="RefSeq" id="WP_079570265.1">
    <property type="nucleotide sequence ID" value="NZ_FUZQ01000001.1"/>
</dbReference>
<dbReference type="PANTHER" id="PTHR21047:SF2">
    <property type="entry name" value="THYMIDINE DIPHOSPHO-4-KETO-RHAMNOSE 3,5-EPIMERASE"/>
    <property type="match status" value="1"/>
</dbReference>
<dbReference type="STRING" id="526729.SAMN04324258_0416"/>
<proteinExistence type="inferred from homology"/>
<feature type="active site" description="Proton donor" evidence="2">
    <location>
        <position position="131"/>
    </location>
</feature>
<gene>
    <name evidence="3" type="ORF">SAMN04324258_0416</name>
</gene>
<dbReference type="PANTHER" id="PTHR21047">
    <property type="entry name" value="DTDP-6-DEOXY-D-GLUCOSE-3,5 EPIMERASE"/>
    <property type="match status" value="1"/>
</dbReference>
<dbReference type="AlphaFoldDB" id="A0A1T5IET4"/>
<dbReference type="Gene3D" id="2.60.120.10">
    <property type="entry name" value="Jelly Rolls"/>
    <property type="match status" value="1"/>
</dbReference>
<dbReference type="OrthoDB" id="9800680at2"/>
<evidence type="ECO:0000256" key="1">
    <source>
        <dbReference type="ARBA" id="ARBA00010154"/>
    </source>
</evidence>
<dbReference type="Proteomes" id="UP000189777">
    <property type="component" value="Unassembled WGS sequence"/>
</dbReference>
<accession>A0A1T5IET4</accession>
<dbReference type="GO" id="GO:0008830">
    <property type="term" value="F:dTDP-4-dehydrorhamnose 3,5-epimerase activity"/>
    <property type="evidence" value="ECO:0007669"/>
    <property type="project" value="InterPro"/>
</dbReference>
<name>A0A1T5IET4_9MICO</name>
<dbReference type="InterPro" id="IPR014710">
    <property type="entry name" value="RmlC-like_jellyroll"/>
</dbReference>
<dbReference type="InterPro" id="IPR011051">
    <property type="entry name" value="RmlC_Cupin_sf"/>
</dbReference>
<feature type="active site" description="Proton acceptor" evidence="2">
    <location>
        <position position="62"/>
    </location>
</feature>
<comment type="similarity">
    <text evidence="1">Belongs to the dTDP-4-dehydrorhamnose 3,5-epimerase family.</text>
</comment>
<reference evidence="3 4" key="1">
    <citation type="submission" date="2017-02" db="EMBL/GenBank/DDBJ databases">
        <authorList>
            <person name="Peterson S.W."/>
        </authorList>
    </citation>
    <scope>NUCLEOTIDE SEQUENCE [LARGE SCALE GENOMIC DNA]</scope>
    <source>
        <strain evidence="3 4">DSM 21481</strain>
    </source>
</reference>
<dbReference type="SUPFAM" id="SSF51182">
    <property type="entry name" value="RmlC-like cupins"/>
    <property type="match status" value="1"/>
</dbReference>
<evidence type="ECO:0000313" key="4">
    <source>
        <dbReference type="Proteomes" id="UP000189777"/>
    </source>
</evidence>
<sequence>MQVLPTTLDGVLILAPTPHRDERGLFTRTFDTATAARAGLDPAAFVQDSQSRSRRGVVRGLHGRVGGGEAKLVRVAHGAVHDVVVDARPGSPTFGRWEAFRLDDVDFHVLSVPRGCLHGHQTLTDTADVCYRIDAEHDPAEDVAVHHLDPDLGVGWPLPVSLVSDRDAAAGSWAALVATLTGDGPGRG</sequence>
<dbReference type="GO" id="GO:0005829">
    <property type="term" value="C:cytosol"/>
    <property type="evidence" value="ECO:0007669"/>
    <property type="project" value="TreeGrafter"/>
</dbReference>
<protein>
    <submittedName>
        <fullName evidence="3">dTDP-4-dehydrorhamnose 3,5-epimerase</fullName>
    </submittedName>
</protein>
<dbReference type="Pfam" id="PF00908">
    <property type="entry name" value="dTDP_sugar_isom"/>
    <property type="match status" value="1"/>
</dbReference>
<dbReference type="GO" id="GO:0000271">
    <property type="term" value="P:polysaccharide biosynthetic process"/>
    <property type="evidence" value="ECO:0007669"/>
    <property type="project" value="TreeGrafter"/>
</dbReference>
<dbReference type="InterPro" id="IPR000888">
    <property type="entry name" value="RmlC-like"/>
</dbReference>
<evidence type="ECO:0000313" key="3">
    <source>
        <dbReference type="EMBL" id="SKC37533.1"/>
    </source>
</evidence>
<evidence type="ECO:0000256" key="2">
    <source>
        <dbReference type="PIRSR" id="PIRSR600888-1"/>
    </source>
</evidence>
<dbReference type="GO" id="GO:0019305">
    <property type="term" value="P:dTDP-rhamnose biosynthetic process"/>
    <property type="evidence" value="ECO:0007669"/>
    <property type="project" value="TreeGrafter"/>
</dbReference>
<dbReference type="CDD" id="cd00438">
    <property type="entry name" value="cupin_RmlC"/>
    <property type="match status" value="1"/>
</dbReference>
<dbReference type="EMBL" id="FUZQ01000001">
    <property type="protein sequence ID" value="SKC37533.1"/>
    <property type="molecule type" value="Genomic_DNA"/>
</dbReference>